<evidence type="ECO:0000259" key="3">
    <source>
        <dbReference type="PROSITE" id="PS51186"/>
    </source>
</evidence>
<name>A0ABT3A7D1_9ALTE</name>
<dbReference type="InterPro" id="IPR000182">
    <property type="entry name" value="GNAT_dom"/>
</dbReference>
<dbReference type="Proteomes" id="UP001652504">
    <property type="component" value="Unassembled WGS sequence"/>
</dbReference>
<dbReference type="InterPro" id="IPR016181">
    <property type="entry name" value="Acyl_CoA_acyltransferase"/>
</dbReference>
<keyword evidence="2" id="KW-0012">Acyltransferase</keyword>
<dbReference type="PANTHER" id="PTHR10545">
    <property type="entry name" value="DIAMINE N-ACETYLTRANSFERASE"/>
    <property type="match status" value="1"/>
</dbReference>
<dbReference type="EMBL" id="JAOWKX010000003">
    <property type="protein sequence ID" value="MCV2884492.1"/>
    <property type="molecule type" value="Genomic_DNA"/>
</dbReference>
<reference evidence="4 5" key="1">
    <citation type="submission" date="2022-10" db="EMBL/GenBank/DDBJ databases">
        <title>Aestuariibacter sp. AA17 isolated from Montipora capitata coral fragment.</title>
        <authorList>
            <person name="Emsley S.A."/>
            <person name="Pfannmuller K.M."/>
            <person name="Loughran R.M."/>
            <person name="Shlafstein M."/>
            <person name="Papke E."/>
            <person name="Saw J.H."/>
            <person name="Ushijima B."/>
            <person name="Videau P."/>
        </authorList>
    </citation>
    <scope>NUCLEOTIDE SEQUENCE [LARGE SCALE GENOMIC DNA]</scope>
    <source>
        <strain evidence="4 5">AA17</strain>
    </source>
</reference>
<organism evidence="4 5">
    <name type="scientific">Fluctibacter corallii</name>
    <dbReference type="NCBI Taxonomy" id="2984329"/>
    <lineage>
        <taxon>Bacteria</taxon>
        <taxon>Pseudomonadati</taxon>
        <taxon>Pseudomonadota</taxon>
        <taxon>Gammaproteobacteria</taxon>
        <taxon>Alteromonadales</taxon>
        <taxon>Alteromonadaceae</taxon>
        <taxon>Fluctibacter</taxon>
    </lineage>
</organism>
<dbReference type="SUPFAM" id="SSF55729">
    <property type="entry name" value="Acyl-CoA N-acyltransferases (Nat)"/>
    <property type="match status" value="1"/>
</dbReference>
<dbReference type="RefSeq" id="WP_263711761.1">
    <property type="nucleotide sequence ID" value="NZ_JAOWKX010000003.1"/>
</dbReference>
<proteinExistence type="predicted"/>
<comment type="caution">
    <text evidence="4">The sequence shown here is derived from an EMBL/GenBank/DDBJ whole genome shotgun (WGS) entry which is preliminary data.</text>
</comment>
<dbReference type="Pfam" id="PF00583">
    <property type="entry name" value="Acetyltransf_1"/>
    <property type="match status" value="1"/>
</dbReference>
<feature type="domain" description="N-acetyltransferase" evidence="3">
    <location>
        <begin position="4"/>
        <end position="151"/>
    </location>
</feature>
<accession>A0ABT3A7D1</accession>
<evidence type="ECO:0000256" key="2">
    <source>
        <dbReference type="ARBA" id="ARBA00023315"/>
    </source>
</evidence>
<dbReference type="CDD" id="cd04301">
    <property type="entry name" value="NAT_SF"/>
    <property type="match status" value="1"/>
</dbReference>
<dbReference type="Gene3D" id="3.40.630.30">
    <property type="match status" value="1"/>
</dbReference>
<evidence type="ECO:0000256" key="1">
    <source>
        <dbReference type="ARBA" id="ARBA00022679"/>
    </source>
</evidence>
<dbReference type="InterPro" id="IPR051016">
    <property type="entry name" value="Diverse_Substrate_AcTransf"/>
</dbReference>
<protein>
    <submittedName>
        <fullName evidence="4">GNAT family N-acetyltransferase</fullName>
    </submittedName>
</protein>
<evidence type="ECO:0000313" key="5">
    <source>
        <dbReference type="Proteomes" id="UP001652504"/>
    </source>
</evidence>
<dbReference type="PANTHER" id="PTHR10545:SF29">
    <property type="entry name" value="GH14572P-RELATED"/>
    <property type="match status" value="1"/>
</dbReference>
<keyword evidence="1" id="KW-0808">Transferase</keyword>
<gene>
    <name evidence="4" type="ORF">OE749_07285</name>
</gene>
<dbReference type="PROSITE" id="PS51186">
    <property type="entry name" value="GNAT"/>
    <property type="match status" value="1"/>
</dbReference>
<keyword evidence="5" id="KW-1185">Reference proteome</keyword>
<evidence type="ECO:0000313" key="4">
    <source>
        <dbReference type="EMBL" id="MCV2884492.1"/>
    </source>
</evidence>
<sequence>MNNVRIRAADRQDCERVLELMKQLAEFEGYADNFAVTLEDLHHRYIEQRQFGILVGDVNGTIEGILVYFYQPFTYDLSPWMVIKELFISKASRGSGLGQALMTHARKLCKDNGGKKMKWEVLKSNHMAKAFYQKQGAELHDDWQTMSISNV</sequence>